<feature type="binding site" evidence="7">
    <location>
        <begin position="71"/>
        <end position="73"/>
    </location>
    <ligand>
        <name>substrate</name>
    </ligand>
</feature>
<comment type="function">
    <text evidence="7">This enzyme is involved in nucleotide metabolism: it produces dUMP, the immediate precursor of thymidine nucleotides and it decreases the intracellular concentration of dUTP so that uracil cannot be incorporated into DNA.</text>
</comment>
<keyword evidence="5 7" id="KW-0546">Nucleotide metabolism</keyword>
<evidence type="ECO:0000256" key="6">
    <source>
        <dbReference type="ARBA" id="ARBA00047686"/>
    </source>
</evidence>
<feature type="binding site" evidence="7">
    <location>
        <begin position="88"/>
        <end position="90"/>
    </location>
    <ligand>
        <name>substrate</name>
    </ligand>
</feature>
<dbReference type="Pfam" id="PF00692">
    <property type="entry name" value="dUTPase"/>
    <property type="match status" value="1"/>
</dbReference>
<comment type="catalytic activity">
    <reaction evidence="6 7">
        <text>dUTP + H2O = dUMP + diphosphate + H(+)</text>
        <dbReference type="Rhea" id="RHEA:10248"/>
        <dbReference type="ChEBI" id="CHEBI:15377"/>
        <dbReference type="ChEBI" id="CHEBI:15378"/>
        <dbReference type="ChEBI" id="CHEBI:33019"/>
        <dbReference type="ChEBI" id="CHEBI:61555"/>
        <dbReference type="ChEBI" id="CHEBI:246422"/>
        <dbReference type="EC" id="3.6.1.23"/>
    </reaction>
</comment>
<proteinExistence type="inferred from homology"/>
<dbReference type="InterPro" id="IPR036157">
    <property type="entry name" value="dUTPase-like_sf"/>
</dbReference>
<evidence type="ECO:0000259" key="8">
    <source>
        <dbReference type="Pfam" id="PF00692"/>
    </source>
</evidence>
<dbReference type="GO" id="GO:0046081">
    <property type="term" value="P:dUTP catabolic process"/>
    <property type="evidence" value="ECO:0007669"/>
    <property type="project" value="InterPro"/>
</dbReference>
<sequence length="150" mass="16517">MMKTINIKIIDNRVINYFCFPRYATVGSAGLDLPACLSEPLTIYPGETHLIYTGIAIHISDIKIAGVILPRSGLGHKYGIVLGNLVGLIDSDYQGELMVSLWNRGSKKYVVHPGKRIAQLIFIPIIQVKFSVVKSFIPTERGSDGFGHSM</sequence>
<evidence type="ECO:0000256" key="2">
    <source>
        <dbReference type="ARBA" id="ARBA00022723"/>
    </source>
</evidence>
<dbReference type="AlphaFoldDB" id="A0A9Q8U0M0"/>
<comment type="cofactor">
    <cofactor evidence="7">
        <name>Mg(2+)</name>
        <dbReference type="ChEBI" id="CHEBI:18420"/>
    </cofactor>
</comment>
<dbReference type="EC" id="3.6.1.23" evidence="7"/>
<dbReference type="CDD" id="cd07557">
    <property type="entry name" value="trimeric_dUTPase"/>
    <property type="match status" value="1"/>
</dbReference>
<dbReference type="FunFam" id="2.70.40.10:FF:000002">
    <property type="entry name" value="dUTP diphosphatase"/>
    <property type="match status" value="1"/>
</dbReference>
<dbReference type="GO" id="GO:0000287">
    <property type="term" value="F:magnesium ion binding"/>
    <property type="evidence" value="ECO:0007669"/>
    <property type="project" value="UniProtKB-UniRule"/>
</dbReference>
<evidence type="ECO:0000256" key="7">
    <source>
        <dbReference type="HAMAP-Rule" id="MF_00116"/>
    </source>
</evidence>
<accession>A0A9Q8U0M0</accession>
<evidence type="ECO:0000256" key="4">
    <source>
        <dbReference type="ARBA" id="ARBA00022842"/>
    </source>
</evidence>
<evidence type="ECO:0000313" key="10">
    <source>
        <dbReference type="Proteomes" id="UP001056209"/>
    </source>
</evidence>
<dbReference type="PANTHER" id="PTHR11241:SF0">
    <property type="entry name" value="DEOXYURIDINE 5'-TRIPHOSPHATE NUCLEOTIDOHYDROLASE"/>
    <property type="match status" value="1"/>
</dbReference>
<dbReference type="PANTHER" id="PTHR11241">
    <property type="entry name" value="DEOXYURIDINE 5'-TRIPHOSPHATE NUCLEOTIDOHYDROLASE"/>
    <property type="match status" value="1"/>
</dbReference>
<gene>
    <name evidence="7 9" type="primary">dut</name>
    <name evidence="9" type="ORF">M9393_00080</name>
</gene>
<dbReference type="InterPro" id="IPR033704">
    <property type="entry name" value="dUTPase_trimeric"/>
</dbReference>
<dbReference type="NCBIfam" id="TIGR00576">
    <property type="entry name" value="dut"/>
    <property type="match status" value="1"/>
</dbReference>
<dbReference type="EMBL" id="CP097753">
    <property type="protein sequence ID" value="URJ28480.1"/>
    <property type="molecule type" value="Genomic_DNA"/>
</dbReference>
<dbReference type="Proteomes" id="UP001056209">
    <property type="component" value="Chromosome"/>
</dbReference>
<evidence type="ECO:0000313" key="9">
    <source>
        <dbReference type="EMBL" id="URJ28480.1"/>
    </source>
</evidence>
<comment type="caution">
    <text evidence="7">Lacks conserved residue(s) required for the propagation of feature annotation.</text>
</comment>
<comment type="pathway">
    <text evidence="7">Pyrimidine metabolism; dUMP biosynthesis; dUMP from dCTP (dUTP route): step 2/2.</text>
</comment>
<feature type="binding site" evidence="7">
    <location>
        <position position="84"/>
    </location>
    <ligand>
        <name>substrate</name>
    </ligand>
</feature>
<dbReference type="InterPro" id="IPR029054">
    <property type="entry name" value="dUTPase-like"/>
</dbReference>
<protein>
    <recommendedName>
        <fullName evidence="7">Deoxyuridine 5'-triphosphate nucleotidohydrolase</fullName>
        <shortName evidence="7">dUTPase</shortName>
        <ecNumber evidence="7">3.6.1.23</ecNumber>
    </recommendedName>
    <alternativeName>
        <fullName evidence="7">dUTP pyrophosphatase</fullName>
    </alternativeName>
</protein>
<name>A0A9Q8U0M0_9ENTR</name>
<feature type="domain" description="dUTPase-like" evidence="8">
    <location>
        <begin position="20"/>
        <end position="149"/>
    </location>
</feature>
<keyword evidence="3 7" id="KW-0378">Hydrolase</keyword>
<evidence type="ECO:0000256" key="3">
    <source>
        <dbReference type="ARBA" id="ARBA00022801"/>
    </source>
</evidence>
<dbReference type="GO" id="GO:0004170">
    <property type="term" value="F:dUTP diphosphatase activity"/>
    <property type="evidence" value="ECO:0007669"/>
    <property type="project" value="UniProtKB-UniRule"/>
</dbReference>
<evidence type="ECO:0000256" key="1">
    <source>
        <dbReference type="ARBA" id="ARBA00006581"/>
    </source>
</evidence>
<keyword evidence="4 7" id="KW-0460">Magnesium</keyword>
<dbReference type="HAMAP" id="MF_00116">
    <property type="entry name" value="dUTPase_bact"/>
    <property type="match status" value="1"/>
</dbReference>
<dbReference type="NCBIfam" id="NF001862">
    <property type="entry name" value="PRK00601.1"/>
    <property type="match status" value="1"/>
</dbReference>
<comment type="similarity">
    <text evidence="1 7">Belongs to the dUTPase family.</text>
</comment>
<dbReference type="RefSeq" id="WP_250248935.1">
    <property type="nucleotide sequence ID" value="NZ_CP097753.1"/>
</dbReference>
<dbReference type="InterPro" id="IPR008181">
    <property type="entry name" value="dUTPase"/>
</dbReference>
<dbReference type="Gene3D" id="2.70.40.10">
    <property type="match status" value="1"/>
</dbReference>
<evidence type="ECO:0000256" key="5">
    <source>
        <dbReference type="ARBA" id="ARBA00023080"/>
    </source>
</evidence>
<dbReference type="SUPFAM" id="SSF51283">
    <property type="entry name" value="dUTPase-like"/>
    <property type="match status" value="1"/>
</dbReference>
<keyword evidence="2 7" id="KW-0479">Metal-binding</keyword>
<organism evidence="9 10">
    <name type="scientific">Candidatus Blochmannia vicinus</name>
    <name type="common">nom. nud.</name>
    <dbReference type="NCBI Taxonomy" id="251540"/>
    <lineage>
        <taxon>Bacteria</taxon>
        <taxon>Pseudomonadati</taxon>
        <taxon>Pseudomonadota</taxon>
        <taxon>Gammaproteobacteria</taxon>
        <taxon>Enterobacterales</taxon>
        <taxon>Enterobacteriaceae</taxon>
        <taxon>ant endosymbionts</taxon>
        <taxon>Candidatus Blochmanniella</taxon>
    </lineage>
</organism>
<dbReference type="GO" id="GO:0006226">
    <property type="term" value="P:dUMP biosynthetic process"/>
    <property type="evidence" value="ECO:0007669"/>
    <property type="project" value="UniProtKB-UniRule"/>
</dbReference>
<reference evidence="9" key="1">
    <citation type="submission" date="2022-05" db="EMBL/GenBank/DDBJ databases">
        <title>Impact of host demography and evolutionary history on endosymbiont molecular evolution: a test in carpenter ants (Genus Camponotus) and their Blochmannia endosymbionts.</title>
        <authorList>
            <person name="Manthey J.D."/>
            <person name="Giron J.C."/>
            <person name="Hruska J.P."/>
        </authorList>
    </citation>
    <scope>NUCLEOTIDE SEQUENCE</scope>
    <source>
        <strain evidence="9">C-039</strain>
    </source>
</reference>